<sequence length="260" mass="30073">MGNLDRLCFYSPEGTFSTNSESRHMHLVYIHIPLPMQNMNYNFHVTEDNRFVIFVNNSLKWVKDDSHALQSLFISYKFKTELHENKEIKEIKDILDKLSESISPECSCVVVWFLMNGDKNGIYDYKDNYEQLGQLVAGLKGDKCSNLAGKPKIVIGQMYHYIPQIQADSGISYTTSSEADFLFSVLESKSEPSYGSEDGHGSHFVQTFVREMEKMKKEVNLMMAIKNTRNEMNIRMNALEKELLMEIRSTLTKFIYLLIN</sequence>
<dbReference type="InterPro" id="IPR015917">
    <property type="entry name" value="Pept_C14A"/>
</dbReference>
<dbReference type="GO" id="GO:0043067">
    <property type="term" value="P:regulation of programmed cell death"/>
    <property type="evidence" value="ECO:0007669"/>
    <property type="project" value="UniProtKB-ARBA"/>
</dbReference>
<dbReference type="GO" id="GO:0006508">
    <property type="term" value="P:proteolysis"/>
    <property type="evidence" value="ECO:0007669"/>
    <property type="project" value="InterPro"/>
</dbReference>
<dbReference type="AlphaFoldDB" id="A0AAD9K7S8"/>
<feature type="domain" description="Caspase family p20" evidence="3">
    <location>
        <begin position="65"/>
        <end position="157"/>
    </location>
</feature>
<dbReference type="EMBL" id="JAODUP010000040">
    <property type="protein sequence ID" value="KAK2166292.1"/>
    <property type="molecule type" value="Genomic_DNA"/>
</dbReference>
<name>A0AAD9K7S8_9ANNE</name>
<evidence type="ECO:0000313" key="5">
    <source>
        <dbReference type="Proteomes" id="UP001208570"/>
    </source>
</evidence>
<proteinExistence type="inferred from homology"/>
<dbReference type="InterPro" id="IPR001309">
    <property type="entry name" value="Pept_C14_p20"/>
</dbReference>
<dbReference type="PANTHER" id="PTHR48169:SF1">
    <property type="entry name" value="ASTROCYTIC PHOSPHOPROTEIN PEA-15"/>
    <property type="match status" value="1"/>
</dbReference>
<dbReference type="InterPro" id="IPR011600">
    <property type="entry name" value="Pept_C14_caspase"/>
</dbReference>
<dbReference type="Pfam" id="PF00656">
    <property type="entry name" value="Peptidase_C14"/>
    <property type="match status" value="1"/>
</dbReference>
<evidence type="ECO:0000256" key="2">
    <source>
        <dbReference type="ARBA" id="ARBA00022703"/>
    </source>
</evidence>
<dbReference type="Gene3D" id="3.40.50.1460">
    <property type="match status" value="1"/>
</dbReference>
<dbReference type="InterPro" id="IPR029030">
    <property type="entry name" value="Caspase-like_dom_sf"/>
</dbReference>
<organism evidence="4 5">
    <name type="scientific">Paralvinella palmiformis</name>
    <dbReference type="NCBI Taxonomy" id="53620"/>
    <lineage>
        <taxon>Eukaryota</taxon>
        <taxon>Metazoa</taxon>
        <taxon>Spiralia</taxon>
        <taxon>Lophotrochozoa</taxon>
        <taxon>Annelida</taxon>
        <taxon>Polychaeta</taxon>
        <taxon>Sedentaria</taxon>
        <taxon>Canalipalpata</taxon>
        <taxon>Terebellida</taxon>
        <taxon>Terebelliformia</taxon>
        <taxon>Alvinellidae</taxon>
        <taxon>Paralvinella</taxon>
    </lineage>
</organism>
<keyword evidence="5" id="KW-1185">Reference proteome</keyword>
<dbReference type="SUPFAM" id="SSF52129">
    <property type="entry name" value="Caspase-like"/>
    <property type="match status" value="1"/>
</dbReference>
<gene>
    <name evidence="4" type="ORF">LSH36_40g14016</name>
</gene>
<comment type="caution">
    <text evidence="4">The sequence shown here is derived from an EMBL/GenBank/DDBJ whole genome shotgun (WGS) entry which is preliminary data.</text>
</comment>
<dbReference type="Proteomes" id="UP001208570">
    <property type="component" value="Unassembled WGS sequence"/>
</dbReference>
<dbReference type="GO" id="GO:0006915">
    <property type="term" value="P:apoptotic process"/>
    <property type="evidence" value="ECO:0007669"/>
    <property type="project" value="UniProtKB-KW"/>
</dbReference>
<dbReference type="PANTHER" id="PTHR48169">
    <property type="entry name" value="DED DOMAIN-CONTAINING PROTEIN"/>
    <property type="match status" value="1"/>
</dbReference>
<reference evidence="4" key="1">
    <citation type="journal article" date="2023" name="Mol. Biol. Evol.">
        <title>Third-Generation Sequencing Reveals the Adaptive Role of the Epigenome in Three Deep-Sea Polychaetes.</title>
        <authorList>
            <person name="Perez M."/>
            <person name="Aroh O."/>
            <person name="Sun Y."/>
            <person name="Lan Y."/>
            <person name="Juniper S.K."/>
            <person name="Young C.R."/>
            <person name="Angers B."/>
            <person name="Qian P.Y."/>
        </authorList>
    </citation>
    <scope>NUCLEOTIDE SEQUENCE</scope>
    <source>
        <strain evidence="4">P08H-3</strain>
    </source>
</reference>
<protein>
    <recommendedName>
        <fullName evidence="3">Caspase family p20 domain-containing protein</fullName>
    </recommendedName>
</protein>
<keyword evidence="2" id="KW-0053">Apoptosis</keyword>
<evidence type="ECO:0000313" key="4">
    <source>
        <dbReference type="EMBL" id="KAK2166292.1"/>
    </source>
</evidence>
<comment type="similarity">
    <text evidence="1">Belongs to the peptidase C14A family.</text>
</comment>
<dbReference type="PROSITE" id="PS50208">
    <property type="entry name" value="CASPASE_P20"/>
    <property type="match status" value="1"/>
</dbReference>
<dbReference type="GO" id="GO:0004197">
    <property type="term" value="F:cysteine-type endopeptidase activity"/>
    <property type="evidence" value="ECO:0007669"/>
    <property type="project" value="InterPro"/>
</dbReference>
<dbReference type="GO" id="GO:0005737">
    <property type="term" value="C:cytoplasm"/>
    <property type="evidence" value="ECO:0007669"/>
    <property type="project" value="UniProtKB-ARBA"/>
</dbReference>
<evidence type="ECO:0000256" key="1">
    <source>
        <dbReference type="ARBA" id="ARBA00010134"/>
    </source>
</evidence>
<accession>A0AAD9K7S8</accession>
<dbReference type="SMART" id="SM00115">
    <property type="entry name" value="CASc"/>
    <property type="match status" value="1"/>
</dbReference>
<evidence type="ECO:0000259" key="3">
    <source>
        <dbReference type="PROSITE" id="PS50208"/>
    </source>
</evidence>